<name>A0AA42HQ89_9BURK</name>
<reference evidence="1" key="1">
    <citation type="submission" date="2022-09" db="EMBL/GenBank/DDBJ databases">
        <title>Intensive care unit water sources are persistently colonized with multi-drug resistant bacteria and are the site of extensive horizontal gene transfer of antibiotic resistance genes.</title>
        <authorList>
            <person name="Diorio-Toth L."/>
        </authorList>
    </citation>
    <scope>NUCLEOTIDE SEQUENCE</scope>
    <source>
        <strain evidence="1">GD04130</strain>
    </source>
</reference>
<evidence type="ECO:0000313" key="2">
    <source>
        <dbReference type="Proteomes" id="UP001158297"/>
    </source>
</evidence>
<dbReference type="AlphaFoldDB" id="A0AA42HQ89"/>
<proteinExistence type="predicted"/>
<comment type="caution">
    <text evidence="1">The sequence shown here is derived from an EMBL/GenBank/DDBJ whole genome shotgun (WGS) entry which is preliminary data.</text>
</comment>
<sequence>MPTPDQLQIMPAFNPRSLLYLLWERAAPHLSCRELKWLADEIPPFIQVASVNEATVWESLGCLISADGASGKSGAFQNGDDVSSLLFMQANGSSSVAGLAHIAYEATGILERALPGRSG</sequence>
<dbReference type="Proteomes" id="UP001158297">
    <property type="component" value="Unassembled WGS sequence"/>
</dbReference>
<dbReference type="RefSeq" id="WP_279859825.1">
    <property type="nucleotide sequence ID" value="NZ_JAOCIB010000011.1"/>
</dbReference>
<evidence type="ECO:0000313" key="1">
    <source>
        <dbReference type="EMBL" id="MDH0362530.1"/>
    </source>
</evidence>
<gene>
    <name evidence="1" type="ORF">N7330_05585</name>
</gene>
<dbReference type="EMBL" id="JAODZU010000004">
    <property type="protein sequence ID" value="MDH0362530.1"/>
    <property type="molecule type" value="Genomic_DNA"/>
</dbReference>
<organism evidence="1 2">
    <name type="scientific">Comamonas aquatica</name>
    <dbReference type="NCBI Taxonomy" id="225991"/>
    <lineage>
        <taxon>Bacteria</taxon>
        <taxon>Pseudomonadati</taxon>
        <taxon>Pseudomonadota</taxon>
        <taxon>Betaproteobacteria</taxon>
        <taxon>Burkholderiales</taxon>
        <taxon>Comamonadaceae</taxon>
        <taxon>Comamonas</taxon>
    </lineage>
</organism>
<protein>
    <submittedName>
        <fullName evidence="1">Uncharacterized protein</fullName>
    </submittedName>
</protein>
<accession>A0AA42HQ89</accession>